<sequence length="136" mass="14671">MPGRGGLQLTGKLGEVIRKSAQLGLSLVKSHAFELGIASLASEQFLTERDFRVHLLEGSIGKEGPSVGRTILLVFVSLFKAITPGEMSLMGLQEKILAAHHAGLKTILAPAANCANIEENGQRGSRLGFILYMWRM</sequence>
<proteinExistence type="predicted"/>
<dbReference type="Proteomes" id="UP000308600">
    <property type="component" value="Unassembled WGS sequence"/>
</dbReference>
<gene>
    <name evidence="1" type="ORF">BDN72DRAFT_937503</name>
</gene>
<accession>A0ACD3AZ77</accession>
<evidence type="ECO:0000313" key="2">
    <source>
        <dbReference type="Proteomes" id="UP000308600"/>
    </source>
</evidence>
<name>A0ACD3AZ77_9AGAR</name>
<evidence type="ECO:0000313" key="1">
    <source>
        <dbReference type="EMBL" id="TFK71110.1"/>
    </source>
</evidence>
<keyword evidence="2" id="KW-1185">Reference proteome</keyword>
<organism evidence="1 2">
    <name type="scientific">Pluteus cervinus</name>
    <dbReference type="NCBI Taxonomy" id="181527"/>
    <lineage>
        <taxon>Eukaryota</taxon>
        <taxon>Fungi</taxon>
        <taxon>Dikarya</taxon>
        <taxon>Basidiomycota</taxon>
        <taxon>Agaricomycotina</taxon>
        <taxon>Agaricomycetes</taxon>
        <taxon>Agaricomycetidae</taxon>
        <taxon>Agaricales</taxon>
        <taxon>Pluteineae</taxon>
        <taxon>Pluteaceae</taxon>
        <taxon>Pluteus</taxon>
    </lineage>
</organism>
<reference evidence="1 2" key="1">
    <citation type="journal article" date="2019" name="Nat. Ecol. Evol.">
        <title>Megaphylogeny resolves global patterns of mushroom evolution.</title>
        <authorList>
            <person name="Varga T."/>
            <person name="Krizsan K."/>
            <person name="Foldi C."/>
            <person name="Dima B."/>
            <person name="Sanchez-Garcia M."/>
            <person name="Sanchez-Ramirez S."/>
            <person name="Szollosi G.J."/>
            <person name="Szarkandi J.G."/>
            <person name="Papp V."/>
            <person name="Albert L."/>
            <person name="Andreopoulos W."/>
            <person name="Angelini C."/>
            <person name="Antonin V."/>
            <person name="Barry K.W."/>
            <person name="Bougher N.L."/>
            <person name="Buchanan P."/>
            <person name="Buyck B."/>
            <person name="Bense V."/>
            <person name="Catcheside P."/>
            <person name="Chovatia M."/>
            <person name="Cooper J."/>
            <person name="Damon W."/>
            <person name="Desjardin D."/>
            <person name="Finy P."/>
            <person name="Geml J."/>
            <person name="Haridas S."/>
            <person name="Hughes K."/>
            <person name="Justo A."/>
            <person name="Karasinski D."/>
            <person name="Kautmanova I."/>
            <person name="Kiss B."/>
            <person name="Kocsube S."/>
            <person name="Kotiranta H."/>
            <person name="LaButti K.M."/>
            <person name="Lechner B.E."/>
            <person name="Liimatainen K."/>
            <person name="Lipzen A."/>
            <person name="Lukacs Z."/>
            <person name="Mihaltcheva S."/>
            <person name="Morgado L.N."/>
            <person name="Niskanen T."/>
            <person name="Noordeloos M.E."/>
            <person name="Ohm R.A."/>
            <person name="Ortiz-Santana B."/>
            <person name="Ovrebo C."/>
            <person name="Racz N."/>
            <person name="Riley R."/>
            <person name="Savchenko A."/>
            <person name="Shiryaev A."/>
            <person name="Soop K."/>
            <person name="Spirin V."/>
            <person name="Szebenyi C."/>
            <person name="Tomsovsky M."/>
            <person name="Tulloss R.E."/>
            <person name="Uehling J."/>
            <person name="Grigoriev I.V."/>
            <person name="Vagvolgyi C."/>
            <person name="Papp T."/>
            <person name="Martin F.M."/>
            <person name="Miettinen O."/>
            <person name="Hibbett D.S."/>
            <person name="Nagy L.G."/>
        </authorList>
    </citation>
    <scope>NUCLEOTIDE SEQUENCE [LARGE SCALE GENOMIC DNA]</scope>
    <source>
        <strain evidence="1 2">NL-1719</strain>
    </source>
</reference>
<dbReference type="EMBL" id="ML208303">
    <property type="protein sequence ID" value="TFK71110.1"/>
    <property type="molecule type" value="Genomic_DNA"/>
</dbReference>
<protein>
    <submittedName>
        <fullName evidence="1">Uncharacterized protein</fullName>
    </submittedName>
</protein>